<protein>
    <submittedName>
        <fullName evidence="1">Uncharacterized protein</fullName>
    </submittedName>
</protein>
<comment type="caution">
    <text evidence="1">The sequence shown here is derived from an EMBL/GenBank/DDBJ whole genome shotgun (WGS) entry which is preliminary data.</text>
</comment>
<proteinExistence type="predicted"/>
<organism evidence="1 2">
    <name type="scientific">Streptomyces bungoensis</name>
    <dbReference type="NCBI Taxonomy" id="285568"/>
    <lineage>
        <taxon>Bacteria</taxon>
        <taxon>Bacillati</taxon>
        <taxon>Actinomycetota</taxon>
        <taxon>Actinomycetes</taxon>
        <taxon>Kitasatosporales</taxon>
        <taxon>Streptomycetaceae</taxon>
        <taxon>Streptomyces</taxon>
    </lineage>
</organism>
<sequence length="81" mass="9135">MDTKHVRRAYSFVCLDCGHGWESAYDIDVTVDDRGQIIAAYHLGGKLVPSPLQSPRCPDCEGRKIRIMRPGRVASARLHER</sequence>
<reference evidence="1 2" key="1">
    <citation type="submission" date="2015-10" db="EMBL/GenBank/DDBJ databases">
        <title>Draft genome sequence of Streptomyces bungoensis DSM 41781, type strain for the species Streptomyces bungoensis.</title>
        <authorList>
            <person name="Ruckert C."/>
            <person name="Winkler A."/>
            <person name="Kalinowski J."/>
            <person name="Kampfer P."/>
            <person name="Glaeser S."/>
        </authorList>
    </citation>
    <scope>NUCLEOTIDE SEQUENCE [LARGE SCALE GENOMIC DNA]</scope>
    <source>
        <strain evidence="1 2">DSM 41781</strain>
    </source>
</reference>
<dbReference type="AlphaFoldDB" id="A0A124I5H0"/>
<dbReference type="Proteomes" id="UP000053024">
    <property type="component" value="Unassembled WGS sequence"/>
</dbReference>
<accession>A0A124I5H0</accession>
<name>A0A124I5H0_9ACTN</name>
<dbReference type="RefSeq" id="WP_061915561.1">
    <property type="nucleotide sequence ID" value="NZ_JBEYBH010000009.1"/>
</dbReference>
<gene>
    <name evidence="1" type="ORF">AQJ66_02260</name>
</gene>
<dbReference type="EMBL" id="LMWX01000003">
    <property type="protein sequence ID" value="KUN89910.1"/>
    <property type="molecule type" value="Genomic_DNA"/>
</dbReference>
<keyword evidence="2" id="KW-1185">Reference proteome</keyword>
<evidence type="ECO:0000313" key="2">
    <source>
        <dbReference type="Proteomes" id="UP000053024"/>
    </source>
</evidence>
<dbReference type="OrthoDB" id="3872345at2"/>
<evidence type="ECO:0000313" key="1">
    <source>
        <dbReference type="EMBL" id="KUN89910.1"/>
    </source>
</evidence>